<dbReference type="CDD" id="cd00009">
    <property type="entry name" value="AAA"/>
    <property type="match status" value="1"/>
</dbReference>
<feature type="domain" description="Sigma-54 factor interaction" evidence="12">
    <location>
        <begin position="139"/>
        <end position="368"/>
    </location>
</feature>
<keyword evidence="5" id="KW-0067">ATP-binding</keyword>
<keyword evidence="10" id="KW-0804">Transcription</keyword>
<dbReference type="InterPro" id="IPR011006">
    <property type="entry name" value="CheY-like_superfamily"/>
</dbReference>
<evidence type="ECO:0000256" key="7">
    <source>
        <dbReference type="ARBA" id="ARBA00023015"/>
    </source>
</evidence>
<dbReference type="GO" id="GO:0005737">
    <property type="term" value="C:cytoplasm"/>
    <property type="evidence" value="ECO:0007669"/>
    <property type="project" value="UniProtKB-SubCell"/>
</dbReference>
<keyword evidence="7" id="KW-0805">Transcription regulation</keyword>
<protein>
    <submittedName>
        <fullName evidence="14">Two component, sigma54 specific, transcriptional regulator, Fis family</fullName>
    </submittedName>
</protein>
<dbReference type="PROSITE" id="PS50110">
    <property type="entry name" value="RESPONSE_REGULATORY"/>
    <property type="match status" value="1"/>
</dbReference>
<dbReference type="OrthoDB" id="9763792at2"/>
<dbReference type="Pfam" id="PF02954">
    <property type="entry name" value="HTH_8"/>
    <property type="match status" value="1"/>
</dbReference>
<dbReference type="RefSeq" id="WP_011420962.1">
    <property type="nucleotide sequence ID" value="NC_007760.1"/>
</dbReference>
<name>Q2IJ50_ANADE</name>
<dbReference type="FunFam" id="1.10.8.60:FF:000014">
    <property type="entry name" value="DNA-binding transcriptional regulator NtrC"/>
    <property type="match status" value="1"/>
</dbReference>
<dbReference type="InterPro" id="IPR025662">
    <property type="entry name" value="Sigma_54_int_dom_ATP-bd_1"/>
</dbReference>
<dbReference type="eggNOG" id="COG2204">
    <property type="taxonomic scope" value="Bacteria"/>
</dbReference>
<evidence type="ECO:0000259" key="12">
    <source>
        <dbReference type="PROSITE" id="PS50045"/>
    </source>
</evidence>
<dbReference type="Pfam" id="PF25601">
    <property type="entry name" value="AAA_lid_14"/>
    <property type="match status" value="1"/>
</dbReference>
<dbReference type="KEGG" id="ade:Adeh_1908"/>
<dbReference type="PROSITE" id="PS50045">
    <property type="entry name" value="SIGMA54_INTERACT_4"/>
    <property type="match status" value="1"/>
</dbReference>
<dbReference type="PROSITE" id="PS00675">
    <property type="entry name" value="SIGMA54_INTERACT_1"/>
    <property type="match status" value="1"/>
</dbReference>
<keyword evidence="3 11" id="KW-0597">Phosphoprotein</keyword>
<dbReference type="SMART" id="SM00448">
    <property type="entry name" value="REC"/>
    <property type="match status" value="1"/>
</dbReference>
<dbReference type="SMART" id="SM00382">
    <property type="entry name" value="AAA"/>
    <property type="match status" value="1"/>
</dbReference>
<keyword evidence="4" id="KW-0547">Nucleotide-binding</keyword>
<dbReference type="GO" id="GO:0000160">
    <property type="term" value="P:phosphorelay signal transduction system"/>
    <property type="evidence" value="ECO:0007669"/>
    <property type="project" value="UniProtKB-KW"/>
</dbReference>
<feature type="modified residue" description="4-aspartylphosphate" evidence="11">
    <location>
        <position position="52"/>
    </location>
</feature>
<keyword evidence="6" id="KW-0902">Two-component regulatory system</keyword>
<dbReference type="SUPFAM" id="SSF52540">
    <property type="entry name" value="P-loop containing nucleoside triphosphate hydrolases"/>
    <property type="match status" value="1"/>
</dbReference>
<evidence type="ECO:0000259" key="13">
    <source>
        <dbReference type="PROSITE" id="PS50110"/>
    </source>
</evidence>
<dbReference type="Gene3D" id="3.40.50.2300">
    <property type="match status" value="1"/>
</dbReference>
<dbReference type="InterPro" id="IPR025943">
    <property type="entry name" value="Sigma_54_int_dom_ATP-bd_2"/>
</dbReference>
<dbReference type="InterPro" id="IPR002197">
    <property type="entry name" value="HTH_Fis"/>
</dbReference>
<dbReference type="InterPro" id="IPR001789">
    <property type="entry name" value="Sig_transdc_resp-reg_receiver"/>
</dbReference>
<dbReference type="GO" id="GO:0005524">
    <property type="term" value="F:ATP binding"/>
    <property type="evidence" value="ECO:0007669"/>
    <property type="project" value="UniProtKB-KW"/>
</dbReference>
<evidence type="ECO:0000313" key="15">
    <source>
        <dbReference type="Proteomes" id="UP000001935"/>
    </source>
</evidence>
<dbReference type="PRINTS" id="PR01590">
    <property type="entry name" value="HTHFIS"/>
</dbReference>
<accession>Q2IJ50</accession>
<dbReference type="Pfam" id="PF00072">
    <property type="entry name" value="Response_reg"/>
    <property type="match status" value="1"/>
</dbReference>
<dbReference type="AlphaFoldDB" id="Q2IJ50"/>
<evidence type="ECO:0000256" key="5">
    <source>
        <dbReference type="ARBA" id="ARBA00022840"/>
    </source>
</evidence>
<evidence type="ECO:0000256" key="3">
    <source>
        <dbReference type="ARBA" id="ARBA00022553"/>
    </source>
</evidence>
<keyword evidence="8" id="KW-0238">DNA-binding</keyword>
<evidence type="ECO:0000256" key="11">
    <source>
        <dbReference type="PROSITE-ProRule" id="PRU00169"/>
    </source>
</evidence>
<dbReference type="SUPFAM" id="SSF46689">
    <property type="entry name" value="Homeodomain-like"/>
    <property type="match status" value="1"/>
</dbReference>
<dbReference type="InterPro" id="IPR009057">
    <property type="entry name" value="Homeodomain-like_sf"/>
</dbReference>
<dbReference type="InterPro" id="IPR002078">
    <property type="entry name" value="Sigma_54_int"/>
</dbReference>
<dbReference type="InterPro" id="IPR058031">
    <property type="entry name" value="AAA_lid_NorR"/>
</dbReference>
<comment type="subcellular location">
    <subcellularLocation>
        <location evidence="1">Cytoplasm</location>
    </subcellularLocation>
</comment>
<dbReference type="InterPro" id="IPR003593">
    <property type="entry name" value="AAA+_ATPase"/>
</dbReference>
<organism evidence="14 15">
    <name type="scientific">Anaeromyxobacter dehalogenans (strain 2CP-C)</name>
    <dbReference type="NCBI Taxonomy" id="290397"/>
    <lineage>
        <taxon>Bacteria</taxon>
        <taxon>Pseudomonadati</taxon>
        <taxon>Myxococcota</taxon>
        <taxon>Myxococcia</taxon>
        <taxon>Myxococcales</taxon>
        <taxon>Cystobacterineae</taxon>
        <taxon>Anaeromyxobacteraceae</taxon>
        <taxon>Anaeromyxobacter</taxon>
    </lineage>
</organism>
<dbReference type="SUPFAM" id="SSF52172">
    <property type="entry name" value="CheY-like"/>
    <property type="match status" value="1"/>
</dbReference>
<dbReference type="InterPro" id="IPR025944">
    <property type="entry name" value="Sigma_54_int_dom_CS"/>
</dbReference>
<feature type="domain" description="Response regulatory" evidence="13">
    <location>
        <begin position="3"/>
        <end position="117"/>
    </location>
</feature>
<dbReference type="FunFam" id="3.40.50.300:FF:000006">
    <property type="entry name" value="DNA-binding transcriptional regulator NtrC"/>
    <property type="match status" value="1"/>
</dbReference>
<evidence type="ECO:0000256" key="2">
    <source>
        <dbReference type="ARBA" id="ARBA00022490"/>
    </source>
</evidence>
<dbReference type="Proteomes" id="UP000001935">
    <property type="component" value="Chromosome"/>
</dbReference>
<evidence type="ECO:0000256" key="10">
    <source>
        <dbReference type="ARBA" id="ARBA00023163"/>
    </source>
</evidence>
<dbReference type="InterPro" id="IPR027417">
    <property type="entry name" value="P-loop_NTPase"/>
</dbReference>
<gene>
    <name evidence="14" type="ordered locus">Adeh_1908</name>
</gene>
<dbReference type="Pfam" id="PF00158">
    <property type="entry name" value="Sigma54_activat"/>
    <property type="match status" value="1"/>
</dbReference>
<dbReference type="Gene3D" id="1.10.10.60">
    <property type="entry name" value="Homeodomain-like"/>
    <property type="match status" value="1"/>
</dbReference>
<evidence type="ECO:0000256" key="1">
    <source>
        <dbReference type="ARBA" id="ARBA00004496"/>
    </source>
</evidence>
<sequence length="473" mass="51716">MAHVLIVDDEVNIRRVLAAMLKREGYEVTTAADGEQALGVLHRTPVHVVVTDLVMPRVGGMELLRRVSQDFPDVPVILITAHGSVDSAVAALKAGAFDYITKPFEQDELKKVIAKAARAHDLERQNLHAMLNEGDGPPLIGQSPPMRAIYEMVARVADSPSTVLITGESGTGKELIAKALHRGSSRRDKPLIKVNCAAIPKDLVESELFGYERGAFTGAVGSKPGRFELADGGTLFLDEIGEVPVEMQVKLLRAIQESEFERVGGIKTLQVDVRLIAATNRDLKQLIADGRFREDLYYRLAVVPIALPPLRDRREDVPLLVRHFIEKYDQRLGKKVEGIEGEALELLVNYSWPGNIRELENLMERSVLFADGPLIQASALPDALREKGAQASVPIAAVGPLGAIAAPSGASMKEIVRQAQAELERELITRALEETGGNVTRAAKRLQISRKSLQVKMKELGLRGAVDVEDERS</sequence>
<reference evidence="14" key="1">
    <citation type="submission" date="2006-01" db="EMBL/GenBank/DDBJ databases">
        <title>Complete sequence of Anaeromyxobacter dehalogenans 2CP-C.</title>
        <authorList>
            <consortium name="US DOE Joint Genome Institute"/>
            <person name="Copeland A."/>
            <person name="Lucas S."/>
            <person name="Lapidus A."/>
            <person name="Barry K."/>
            <person name="Detter J.C."/>
            <person name="Glavina T."/>
            <person name="Hammon N."/>
            <person name="Israni S."/>
            <person name="Pitluck S."/>
            <person name="Brettin T."/>
            <person name="Bruce D."/>
            <person name="Han C."/>
            <person name="Tapia R."/>
            <person name="Gilna P."/>
            <person name="Kiss H."/>
            <person name="Schmutz J."/>
            <person name="Larimer F."/>
            <person name="Land M."/>
            <person name="Kyrpides N."/>
            <person name="Anderson I."/>
            <person name="Sanford R.A."/>
            <person name="Ritalahti K.M."/>
            <person name="Thomas H.S."/>
            <person name="Kirby J.R."/>
            <person name="Zhulin I.B."/>
            <person name="Loeffler F.E."/>
            <person name="Richardson P."/>
        </authorList>
    </citation>
    <scope>NUCLEOTIDE SEQUENCE</scope>
    <source>
        <strain evidence="14">2CP-C</strain>
    </source>
</reference>
<dbReference type="PROSITE" id="PS00688">
    <property type="entry name" value="SIGMA54_INTERACT_3"/>
    <property type="match status" value="1"/>
</dbReference>
<dbReference type="Gene3D" id="3.40.50.300">
    <property type="entry name" value="P-loop containing nucleotide triphosphate hydrolases"/>
    <property type="match status" value="1"/>
</dbReference>
<dbReference type="GO" id="GO:0006355">
    <property type="term" value="P:regulation of DNA-templated transcription"/>
    <property type="evidence" value="ECO:0007669"/>
    <property type="project" value="InterPro"/>
</dbReference>
<evidence type="ECO:0000313" key="14">
    <source>
        <dbReference type="EMBL" id="ABC81679.1"/>
    </source>
</evidence>
<proteinExistence type="predicted"/>
<dbReference type="PROSITE" id="PS00676">
    <property type="entry name" value="SIGMA54_INTERACT_2"/>
    <property type="match status" value="1"/>
</dbReference>
<dbReference type="STRING" id="290397.Adeh_1908"/>
<evidence type="ECO:0000256" key="6">
    <source>
        <dbReference type="ARBA" id="ARBA00023012"/>
    </source>
</evidence>
<evidence type="ECO:0000256" key="9">
    <source>
        <dbReference type="ARBA" id="ARBA00023159"/>
    </source>
</evidence>
<evidence type="ECO:0000256" key="4">
    <source>
        <dbReference type="ARBA" id="ARBA00022741"/>
    </source>
</evidence>
<evidence type="ECO:0000256" key="8">
    <source>
        <dbReference type="ARBA" id="ARBA00023125"/>
    </source>
</evidence>
<keyword evidence="2" id="KW-0963">Cytoplasm</keyword>
<dbReference type="EMBL" id="CP000251">
    <property type="protein sequence ID" value="ABC81679.1"/>
    <property type="molecule type" value="Genomic_DNA"/>
</dbReference>
<dbReference type="FunFam" id="3.40.50.2300:FF:000018">
    <property type="entry name" value="DNA-binding transcriptional regulator NtrC"/>
    <property type="match status" value="1"/>
</dbReference>
<dbReference type="GO" id="GO:0043565">
    <property type="term" value="F:sequence-specific DNA binding"/>
    <property type="evidence" value="ECO:0007669"/>
    <property type="project" value="InterPro"/>
</dbReference>
<keyword evidence="9" id="KW-0010">Activator</keyword>
<dbReference type="PANTHER" id="PTHR32071">
    <property type="entry name" value="TRANSCRIPTIONAL REGULATORY PROTEIN"/>
    <property type="match status" value="1"/>
</dbReference>
<dbReference type="Gene3D" id="1.10.8.60">
    <property type="match status" value="1"/>
</dbReference>
<dbReference type="HOGENOM" id="CLU_000445_0_6_7"/>